<evidence type="ECO:0000313" key="15">
    <source>
        <dbReference type="EMBL" id="AGR43137.1"/>
    </source>
</evidence>
<dbReference type="InterPro" id="IPR023798">
    <property type="entry name" value="Ribosomal_uS7_dom"/>
</dbReference>
<dbReference type="EMBL" id="KC967297">
    <property type="protein sequence ID" value="AGR42836.1"/>
    <property type="molecule type" value="Genomic_DNA"/>
</dbReference>
<reference evidence="18 19" key="2">
    <citation type="journal article" date="2007" name="Mol. Biol. Evol.">
        <title>The complete chloroplast and mitochondrial DNA sequence of Ostreococcus tauri: organelle genomes of the smallest eukaryote are examples of compaction.</title>
        <authorList>
            <person name="Robbens S."/>
            <person name="Derelle E."/>
            <person name="Ferraz C."/>
            <person name="Wuyts J."/>
            <person name="Moreau H."/>
            <person name="Van de Peer Y."/>
        </authorList>
    </citation>
    <scope>NUCLEOTIDE SEQUENCE [LARGE SCALE GENOMIC DNA]</scope>
    <source>
        <strain evidence="18 19">OTTH0595</strain>
    </source>
</reference>
<dbReference type="EMBL" id="KC967300">
    <property type="protein sequence ID" value="AGR42965.1"/>
    <property type="molecule type" value="Genomic_DNA"/>
</dbReference>
<evidence type="ECO:0000313" key="9">
    <source>
        <dbReference type="EMBL" id="AGR42879.1"/>
    </source>
</evidence>
<feature type="domain" description="Small ribosomal subunit protein uS7" evidence="4">
    <location>
        <begin position="9"/>
        <end position="157"/>
    </location>
</feature>
<dbReference type="EMBL" id="KC967294">
    <property type="protein sequence ID" value="AGR42707.1"/>
    <property type="molecule type" value="Genomic_DNA"/>
</dbReference>
<dbReference type="GO" id="GO:0019843">
    <property type="term" value="F:rRNA binding"/>
    <property type="evidence" value="ECO:0007669"/>
    <property type="project" value="InterPro"/>
</dbReference>
<keyword evidence="3" id="KW-0687">Ribonucleoprotein</keyword>
<dbReference type="EMBL" id="KC967305">
    <property type="protein sequence ID" value="AGR43180.1"/>
    <property type="molecule type" value="Genomic_DNA"/>
</dbReference>
<evidence type="ECO:0000313" key="8">
    <source>
        <dbReference type="EMBL" id="AGR42836.1"/>
    </source>
</evidence>
<dbReference type="EMBL" id="KC967298">
    <property type="protein sequence ID" value="AGR42879.1"/>
    <property type="molecule type" value="Genomic_DNA"/>
</dbReference>
<evidence type="ECO:0000313" key="12">
    <source>
        <dbReference type="EMBL" id="AGR43008.1"/>
    </source>
</evidence>
<dbReference type="EMBL" id="KC967306">
    <property type="protein sequence ID" value="AGR43223.1"/>
    <property type="molecule type" value="Genomic_DNA"/>
</dbReference>
<dbReference type="PANTHER" id="PTHR11205">
    <property type="entry name" value="RIBOSOMAL PROTEIN S7"/>
    <property type="match status" value="1"/>
</dbReference>
<evidence type="ECO:0000313" key="14">
    <source>
        <dbReference type="EMBL" id="AGR43094.1"/>
    </source>
</evidence>
<dbReference type="SUPFAM" id="SSF47973">
    <property type="entry name" value="Ribosomal protein S7"/>
    <property type="match status" value="1"/>
</dbReference>
<evidence type="ECO:0000256" key="1">
    <source>
        <dbReference type="ARBA" id="ARBA00007151"/>
    </source>
</evidence>
<comment type="similarity">
    <text evidence="1">Belongs to the universal ribosomal protein uS7 family.</text>
</comment>
<dbReference type="Pfam" id="PF00177">
    <property type="entry name" value="Ribosomal_S7"/>
    <property type="match status" value="1"/>
</dbReference>
<evidence type="ECO:0000313" key="19">
    <source>
        <dbReference type="Proteomes" id="UP000009170"/>
    </source>
</evidence>
<dbReference type="EMBL" id="KC967302">
    <property type="protein sequence ID" value="AGR43051.1"/>
    <property type="molecule type" value="Genomic_DNA"/>
</dbReference>
<protein>
    <submittedName>
        <fullName evidence="18">Mitochondrion, complete genome</fullName>
    </submittedName>
    <submittedName>
        <fullName evidence="5">Ribosomal protein S7</fullName>
    </submittedName>
</protein>
<dbReference type="EMBL" id="KC967304">
    <property type="protein sequence ID" value="AGR43137.1"/>
    <property type="molecule type" value="Genomic_DNA"/>
</dbReference>
<evidence type="ECO:0000259" key="4">
    <source>
        <dbReference type="Pfam" id="PF00177"/>
    </source>
</evidence>
<dbReference type="GO" id="GO:0003735">
    <property type="term" value="F:structural constituent of ribosome"/>
    <property type="evidence" value="ECO:0007669"/>
    <property type="project" value="InterPro"/>
</dbReference>
<dbReference type="Gene3D" id="1.10.455.10">
    <property type="entry name" value="Ribosomal protein S7 domain"/>
    <property type="match status" value="1"/>
</dbReference>
<accession>Q0P3G3</accession>
<dbReference type="EMBL" id="KC967296">
    <property type="protein sequence ID" value="AGR42793.1"/>
    <property type="molecule type" value="Genomic_DNA"/>
</dbReference>
<dbReference type="InterPro" id="IPR034643">
    <property type="entry name" value="RPS7_plant"/>
</dbReference>
<dbReference type="KEGG" id="ota:OstapMp28"/>
<dbReference type="GO" id="GO:0006412">
    <property type="term" value="P:translation"/>
    <property type="evidence" value="ECO:0007669"/>
    <property type="project" value="InterPro"/>
</dbReference>
<evidence type="ECO:0000313" key="10">
    <source>
        <dbReference type="EMBL" id="AGR42922.1"/>
    </source>
</evidence>
<geneLocation type="mitochondrion" evidence="18"/>
<evidence type="ECO:0000313" key="11">
    <source>
        <dbReference type="EMBL" id="AGR42965.1"/>
    </source>
</evidence>
<gene>
    <name evidence="18" type="ordered locus">OtMtg00280</name>
</gene>
<dbReference type="EMBL" id="KC967295">
    <property type="protein sequence ID" value="AGR42750.1"/>
    <property type="molecule type" value="Genomic_DNA"/>
</dbReference>
<dbReference type="EMBL" id="KC967299">
    <property type="protein sequence ID" value="AGR42922.1"/>
    <property type="molecule type" value="Genomic_DNA"/>
</dbReference>
<organism evidence="18 19">
    <name type="scientific">Ostreococcus tauri</name>
    <name type="common">Marine green alga</name>
    <dbReference type="NCBI Taxonomy" id="70448"/>
    <lineage>
        <taxon>Eukaryota</taxon>
        <taxon>Viridiplantae</taxon>
        <taxon>Chlorophyta</taxon>
        <taxon>Mamiellophyceae</taxon>
        <taxon>Mamiellales</taxon>
        <taxon>Bathycoccaceae</taxon>
        <taxon>Ostreococcus</taxon>
    </lineage>
</organism>
<dbReference type="EMBL" id="KC967303">
    <property type="protein sequence ID" value="AGR43094.1"/>
    <property type="molecule type" value="Genomic_DNA"/>
</dbReference>
<keyword evidence="19" id="KW-1185">Reference proteome</keyword>
<evidence type="ECO:0000256" key="3">
    <source>
        <dbReference type="ARBA" id="ARBA00023274"/>
    </source>
</evidence>
<dbReference type="InterPro" id="IPR036823">
    <property type="entry name" value="Ribosomal_uS7_dom_sf"/>
</dbReference>
<name>Q0P3G3_OSTTA</name>
<dbReference type="GO" id="GO:0005763">
    <property type="term" value="C:mitochondrial small ribosomal subunit"/>
    <property type="evidence" value="ECO:0007669"/>
    <property type="project" value="InterPro"/>
</dbReference>
<evidence type="ECO:0000313" key="5">
    <source>
        <dbReference type="EMBL" id="AGR42707.1"/>
    </source>
</evidence>
<dbReference type="InterPro" id="IPR000235">
    <property type="entry name" value="Ribosomal_uS7"/>
</dbReference>
<sequence length="165" mass="19424">MVKLFSQDILFTPELNSSSIFKKLLQNMLKKGNKKKAQRLLFAVIFLVQQMYPTIPKDQIFVQAIQNIQPSFEFKKARVGGMSQFIPGAKKPEKQENLAIRWILALAKEKQRKTKIVKNKQYGFEYFLAQEILLAFKNESDLRNKKLEMHKLAETNKALAYQRWW</sequence>
<dbReference type="EMBL" id="CR954200">
    <property type="protein sequence ID" value="CAL36414.1"/>
    <property type="molecule type" value="Genomic_DNA"/>
</dbReference>
<dbReference type="PIRSF" id="PIRSF002122">
    <property type="entry name" value="RPS7p_RPS7a_RPS5e_RPS7o"/>
    <property type="match status" value="1"/>
</dbReference>
<dbReference type="Proteomes" id="UP000009170">
    <property type="component" value="Mitochondrion"/>
</dbReference>
<evidence type="ECO:0000313" key="6">
    <source>
        <dbReference type="EMBL" id="AGR42750.1"/>
    </source>
</evidence>
<keyword evidence="2 5" id="KW-0689">Ribosomal protein</keyword>
<dbReference type="AlphaFoldDB" id="Q0P3G3"/>
<evidence type="ECO:0000313" key="13">
    <source>
        <dbReference type="EMBL" id="AGR43051.1"/>
    </source>
</evidence>
<evidence type="ECO:0000313" key="17">
    <source>
        <dbReference type="EMBL" id="AGR43223.1"/>
    </source>
</evidence>
<evidence type="ECO:0000313" key="16">
    <source>
        <dbReference type="EMBL" id="AGR43180.1"/>
    </source>
</evidence>
<reference evidence="5" key="3">
    <citation type="journal article" date="2013" name="Genome Biol. Evol.">
        <title>Organellar Inheritance in the Green Lineage: Insights from Ostreococcus tauri.</title>
        <authorList>
            <person name="Blanc-Mathieu R."/>
            <person name="Sanchez-Ferandin S."/>
            <person name="Eyre-Walker A."/>
            <person name="Piganeau G."/>
        </authorList>
    </citation>
    <scope>NUCLEOTIDE SEQUENCE</scope>
    <source>
        <strain evidence="6">RCC1108</strain>
        <strain evidence="7">RCC1110</strain>
        <strain evidence="8">RCC1112</strain>
        <strain evidence="9">RCC1114</strain>
        <strain evidence="10">RCC1115</strain>
        <strain evidence="11">RCC1116</strain>
        <strain evidence="12">RCC1117</strain>
        <strain evidence="13">RCC1118</strain>
        <strain evidence="14">RCC1123</strain>
        <strain evidence="15">RCC1558</strain>
        <strain evidence="16">RCC1559</strain>
        <strain evidence="17">RCC1561</strain>
        <strain evidence="5">RCC745-2009</strain>
    </source>
</reference>
<keyword evidence="18" id="KW-0496">Mitochondrion</keyword>
<dbReference type="CDD" id="cd15484">
    <property type="entry name" value="uS7_plant"/>
    <property type="match status" value="1"/>
</dbReference>
<evidence type="ECO:0000313" key="18">
    <source>
        <dbReference type="EMBL" id="CAL36414.1"/>
    </source>
</evidence>
<dbReference type="EMBL" id="KC967301">
    <property type="protein sequence ID" value="AGR43008.1"/>
    <property type="molecule type" value="Genomic_DNA"/>
</dbReference>
<evidence type="ECO:0000313" key="7">
    <source>
        <dbReference type="EMBL" id="AGR42793.1"/>
    </source>
</evidence>
<reference evidence="18" key="1">
    <citation type="journal article" date="2006" name="Mol. Biol. Evol.">
        <title>The Chloroplast and Mitochondrial DNA sequence of Ostreococcus tauri: organelle genomes of the smallest eukaryote are examples of compaction.</title>
        <authorList>
            <person name="Robbens S."/>
            <person name="Derelle E."/>
            <person name="Ferraz C."/>
            <person name="Wuyts J."/>
            <person name="Moreau H."/>
            <person name="Van de Peer Y."/>
        </authorList>
    </citation>
    <scope>NUCLEOTIDE SEQUENCE</scope>
    <source>
        <strain evidence="18">OTTH0595</strain>
    </source>
</reference>
<evidence type="ECO:0000256" key="2">
    <source>
        <dbReference type="ARBA" id="ARBA00022980"/>
    </source>
</evidence>
<proteinExistence type="inferred from homology"/>